<dbReference type="EMBL" id="RYZH01000050">
    <property type="protein sequence ID" value="RUL84334.1"/>
    <property type="molecule type" value="Genomic_DNA"/>
</dbReference>
<evidence type="ECO:0000313" key="4">
    <source>
        <dbReference type="EMBL" id="RUL84334.1"/>
    </source>
</evidence>
<gene>
    <name evidence="4" type="ORF">TsocGM_20615</name>
</gene>
<evidence type="ECO:0000259" key="3">
    <source>
        <dbReference type="Pfam" id="PF12000"/>
    </source>
</evidence>
<evidence type="ECO:0000259" key="2">
    <source>
        <dbReference type="Pfam" id="PF00534"/>
    </source>
</evidence>
<dbReference type="PANTHER" id="PTHR46401">
    <property type="entry name" value="GLYCOSYLTRANSFERASE WBBK-RELATED"/>
    <property type="match status" value="1"/>
</dbReference>
<evidence type="ECO:0000313" key="5">
    <source>
        <dbReference type="Proteomes" id="UP000280296"/>
    </source>
</evidence>
<proteinExistence type="predicted"/>
<dbReference type="OrthoDB" id="9793726at2"/>
<dbReference type="RefSeq" id="WP_126727352.1">
    <property type="nucleotide sequence ID" value="NZ_RYZH01000050.1"/>
</dbReference>
<accession>A0A432MF06</accession>
<reference evidence="4 5" key="2">
    <citation type="submission" date="2019-01" db="EMBL/GenBank/DDBJ databases">
        <title>Tautonia sociabilis, a novel thermotolerant planctomycete of Isosphaeraceae family, isolated from a 4000 m deep subterranean habitat.</title>
        <authorList>
            <person name="Kovaleva O.L."/>
            <person name="Elcheninov A.G."/>
            <person name="Van Heerden E."/>
            <person name="Toshchakov S.V."/>
            <person name="Novikov A."/>
            <person name="Bonch-Osmolovskaya E.A."/>
            <person name="Kublanov I.V."/>
        </authorList>
    </citation>
    <scope>NUCLEOTIDE SEQUENCE [LARGE SCALE GENOMIC DNA]</scope>
    <source>
        <strain evidence="4 5">GM2012</strain>
    </source>
</reference>
<dbReference type="InterPro" id="IPR022623">
    <property type="entry name" value="Glyco_trans_4"/>
</dbReference>
<dbReference type="SUPFAM" id="SSF53756">
    <property type="entry name" value="UDP-Glycosyltransferase/glycogen phosphorylase"/>
    <property type="match status" value="1"/>
</dbReference>
<sequence>MHVLFLHRAFPSQFGHLAVELSERFGWRCSFLAEEMGSCPPPSPKLLEQVDLHRLPPGPDLGRGVTHWMRAHEVAVELCRRQADYLRGRPDLRPDLIVGHCGLGPVLFLDVEIDCPTISYCEYYHQPRMGDLTYRVDLPPVELSPFYPRSINATTLLGLVACDSGYSATESQRRSFPSRFLPKIEVHFDGIDTDLYRPRPRGPMTIAGRSIPEDARVISYVSRGLESMRGFDLFLQLARRLMRHRPDVLAVVAGSEWSYYAWDRLHVGRPSFRDWALERSPVDPSRILFLGQVEPEVIARLLSRSDLHVYPTVPFVPSWSLFNAMACGAVVLGSDVEAVREVIEPDTSGLVAPLFDLDAQFDLARRVLDDPAAFSPIGRAARERIEQRYSLDVCIPRLRDYFERVASEGARPG</sequence>
<dbReference type="GO" id="GO:0016757">
    <property type="term" value="F:glycosyltransferase activity"/>
    <property type="evidence" value="ECO:0007669"/>
    <property type="project" value="InterPro"/>
</dbReference>
<keyword evidence="1 4" id="KW-0808">Transferase</keyword>
<evidence type="ECO:0000256" key="1">
    <source>
        <dbReference type="ARBA" id="ARBA00022679"/>
    </source>
</evidence>
<dbReference type="AlphaFoldDB" id="A0A432MF06"/>
<keyword evidence="5" id="KW-1185">Reference proteome</keyword>
<comment type="caution">
    <text evidence="4">The sequence shown here is derived from an EMBL/GenBank/DDBJ whole genome shotgun (WGS) entry which is preliminary data.</text>
</comment>
<dbReference type="Pfam" id="PF00534">
    <property type="entry name" value="Glycos_transf_1"/>
    <property type="match status" value="1"/>
</dbReference>
<name>A0A432MF06_9BACT</name>
<feature type="domain" description="Glycosyl transferase family 1" evidence="2">
    <location>
        <begin position="210"/>
        <end position="383"/>
    </location>
</feature>
<reference evidence="4 5" key="1">
    <citation type="submission" date="2018-12" db="EMBL/GenBank/DDBJ databases">
        <authorList>
            <person name="Toschakov S.V."/>
        </authorList>
    </citation>
    <scope>NUCLEOTIDE SEQUENCE [LARGE SCALE GENOMIC DNA]</scope>
    <source>
        <strain evidence="4 5">GM2012</strain>
    </source>
</reference>
<organism evidence="4 5">
    <name type="scientific">Tautonia sociabilis</name>
    <dbReference type="NCBI Taxonomy" id="2080755"/>
    <lineage>
        <taxon>Bacteria</taxon>
        <taxon>Pseudomonadati</taxon>
        <taxon>Planctomycetota</taxon>
        <taxon>Planctomycetia</taxon>
        <taxon>Isosphaerales</taxon>
        <taxon>Isosphaeraceae</taxon>
        <taxon>Tautonia</taxon>
    </lineage>
</organism>
<dbReference type="Gene3D" id="3.40.50.2000">
    <property type="entry name" value="Glycogen Phosphorylase B"/>
    <property type="match status" value="1"/>
</dbReference>
<protein>
    <submittedName>
        <fullName evidence="4">Glycosyltransferase</fullName>
    </submittedName>
</protein>
<dbReference type="InterPro" id="IPR001296">
    <property type="entry name" value="Glyco_trans_1"/>
</dbReference>
<dbReference type="Proteomes" id="UP000280296">
    <property type="component" value="Unassembled WGS sequence"/>
</dbReference>
<feature type="domain" description="Glycosyl transferase family 4" evidence="3">
    <location>
        <begin position="50"/>
        <end position="194"/>
    </location>
</feature>
<dbReference type="PANTHER" id="PTHR46401:SF2">
    <property type="entry name" value="GLYCOSYLTRANSFERASE WBBK-RELATED"/>
    <property type="match status" value="1"/>
</dbReference>
<dbReference type="GO" id="GO:0009103">
    <property type="term" value="P:lipopolysaccharide biosynthetic process"/>
    <property type="evidence" value="ECO:0007669"/>
    <property type="project" value="TreeGrafter"/>
</dbReference>
<dbReference type="Pfam" id="PF12000">
    <property type="entry name" value="Glyco_trans_4_3"/>
    <property type="match status" value="1"/>
</dbReference>